<reference evidence="1" key="1">
    <citation type="journal article" date="2020" name="mSystems">
        <title>Genome- and Community-Level Interaction Insights into Carbon Utilization and Element Cycling Functions of Hydrothermarchaeota in Hydrothermal Sediment.</title>
        <authorList>
            <person name="Zhou Z."/>
            <person name="Liu Y."/>
            <person name="Xu W."/>
            <person name="Pan J."/>
            <person name="Luo Z.H."/>
            <person name="Li M."/>
        </authorList>
    </citation>
    <scope>NUCLEOTIDE SEQUENCE [LARGE SCALE GENOMIC DNA]</scope>
    <source>
        <strain evidence="1">SpSt-587</strain>
    </source>
</reference>
<organism evidence="1">
    <name type="scientific">Archaeoglobus fulgidus</name>
    <dbReference type="NCBI Taxonomy" id="2234"/>
    <lineage>
        <taxon>Archaea</taxon>
        <taxon>Methanobacteriati</taxon>
        <taxon>Methanobacteriota</taxon>
        <taxon>Archaeoglobi</taxon>
        <taxon>Archaeoglobales</taxon>
        <taxon>Archaeoglobaceae</taxon>
        <taxon>Archaeoglobus</taxon>
    </lineage>
</organism>
<name>A0A7J3M1Q4_ARCFL</name>
<dbReference type="AlphaFoldDB" id="A0A7J3M1Q4"/>
<accession>A0A7J3M1Q4</accession>
<comment type="caution">
    <text evidence="1">The sequence shown here is derived from an EMBL/GenBank/DDBJ whole genome shotgun (WGS) entry which is preliminary data.</text>
</comment>
<protein>
    <submittedName>
        <fullName evidence="1">Uncharacterized protein</fullName>
    </submittedName>
</protein>
<gene>
    <name evidence="1" type="ORF">ENT52_00400</name>
</gene>
<dbReference type="EMBL" id="DSYZ01000013">
    <property type="protein sequence ID" value="HGT82184.1"/>
    <property type="molecule type" value="Genomic_DNA"/>
</dbReference>
<sequence length="97" mass="11529">MRLAFHIYNVELRQYVIMDKELYRVLLKKIQEKFSSEEIEKDEDFLRGIRGLASLFYVWNKWKEDAKSTEKAEEVLKTIEFGGGGEFTKVKEGEVYI</sequence>
<evidence type="ECO:0000313" key="1">
    <source>
        <dbReference type="EMBL" id="HGT82184.1"/>
    </source>
</evidence>
<proteinExistence type="predicted"/>